<protein>
    <submittedName>
        <fullName evidence="2">F-box protein</fullName>
    </submittedName>
</protein>
<dbReference type="AlphaFoldDB" id="A0AAE1LMG9"/>
<reference evidence="2" key="1">
    <citation type="submission" date="2021-07" db="EMBL/GenBank/DDBJ databases">
        <authorList>
            <person name="Catto M.A."/>
            <person name="Jacobson A."/>
            <person name="Kennedy G."/>
            <person name="Labadie P."/>
            <person name="Hunt B.G."/>
            <person name="Srinivasan R."/>
        </authorList>
    </citation>
    <scope>NUCLEOTIDE SEQUENCE</scope>
    <source>
        <strain evidence="2">PL_HMW_Pooled</strain>
        <tissue evidence="2">Head</tissue>
    </source>
</reference>
<dbReference type="EMBL" id="JAHWGI010001240">
    <property type="protein sequence ID" value="KAK3925701.1"/>
    <property type="molecule type" value="Genomic_DNA"/>
</dbReference>
<keyword evidence="3" id="KW-1185">Reference proteome</keyword>
<reference evidence="2" key="2">
    <citation type="journal article" date="2023" name="BMC Genomics">
        <title>Pest status, molecular evolution, and epigenetic factors derived from the genome assembly of Frankliniella fusca, a thysanopteran phytovirus vector.</title>
        <authorList>
            <person name="Catto M.A."/>
            <person name="Labadie P.E."/>
            <person name="Jacobson A.L."/>
            <person name="Kennedy G.G."/>
            <person name="Srinivasan R."/>
            <person name="Hunt B.G."/>
        </authorList>
    </citation>
    <scope>NUCLEOTIDE SEQUENCE</scope>
    <source>
        <strain evidence="2">PL_HMW_Pooled</strain>
    </source>
</reference>
<gene>
    <name evidence="2" type="ORF">KUF71_013950</name>
</gene>
<evidence type="ECO:0000313" key="2">
    <source>
        <dbReference type="EMBL" id="KAK3925701.1"/>
    </source>
</evidence>
<comment type="caution">
    <text evidence="2">The sequence shown here is derived from an EMBL/GenBank/DDBJ whole genome shotgun (WGS) entry which is preliminary data.</text>
</comment>
<evidence type="ECO:0000313" key="3">
    <source>
        <dbReference type="Proteomes" id="UP001219518"/>
    </source>
</evidence>
<sequence>MAIVNPHPDGKLIAQLYRLISVYSLVSPPKGSNLSEVSNAECFTKFWNIKLINMAGSPPKEIEVITLERKFSALSCPVEQFPLSVQEEQNYDKSTTEKYFINFMSGFTCHRQKKITKNCQECLKTLTKDREHTTYVDSWTLMKEIHDGYSIPSDTFVSLIGAVEFAVLCASGHDLHIFEIEIEGSCFVDCLDHIRHITEALVTYYFFTTMFFAADMSSSSPVPSWSPASSSSPTPSRSSTVPPCSAVASCSMPFSDSDPSLSEVTALRGSVSISSTLVSGLLKSESSSSLTTG</sequence>
<accession>A0AAE1LMG9</accession>
<dbReference type="Proteomes" id="UP001219518">
    <property type="component" value="Unassembled WGS sequence"/>
</dbReference>
<feature type="region of interest" description="Disordered" evidence="1">
    <location>
        <begin position="223"/>
        <end position="245"/>
    </location>
</feature>
<name>A0AAE1LMG9_9NEOP</name>
<organism evidence="2 3">
    <name type="scientific">Frankliniella fusca</name>
    <dbReference type="NCBI Taxonomy" id="407009"/>
    <lineage>
        <taxon>Eukaryota</taxon>
        <taxon>Metazoa</taxon>
        <taxon>Ecdysozoa</taxon>
        <taxon>Arthropoda</taxon>
        <taxon>Hexapoda</taxon>
        <taxon>Insecta</taxon>
        <taxon>Pterygota</taxon>
        <taxon>Neoptera</taxon>
        <taxon>Paraneoptera</taxon>
        <taxon>Thysanoptera</taxon>
        <taxon>Terebrantia</taxon>
        <taxon>Thripoidea</taxon>
        <taxon>Thripidae</taxon>
        <taxon>Frankliniella</taxon>
    </lineage>
</organism>
<proteinExistence type="predicted"/>
<evidence type="ECO:0000256" key="1">
    <source>
        <dbReference type="SAM" id="MobiDB-lite"/>
    </source>
</evidence>